<feature type="region of interest" description="Disordered" evidence="2">
    <location>
        <begin position="1"/>
        <end position="61"/>
    </location>
</feature>
<dbReference type="InterPro" id="IPR007470">
    <property type="entry name" value="HemX"/>
</dbReference>
<feature type="region of interest" description="Disordered" evidence="2">
    <location>
        <begin position="312"/>
        <end position="332"/>
    </location>
</feature>
<keyword evidence="3" id="KW-1133">Transmembrane helix</keyword>
<protein>
    <submittedName>
        <fullName evidence="4">Homolog of E. coli HemX protein</fullName>
    </submittedName>
</protein>
<dbReference type="EMBL" id="CZRL01000107">
    <property type="protein sequence ID" value="CUS54960.1"/>
    <property type="molecule type" value="Genomic_DNA"/>
</dbReference>
<name>A0A160TUB8_9ZZZZ</name>
<evidence type="ECO:0000256" key="2">
    <source>
        <dbReference type="SAM" id="MobiDB-lite"/>
    </source>
</evidence>
<gene>
    <name evidence="4" type="ORF">MGWOODY_XGa1950</name>
</gene>
<feature type="compositionally biased region" description="Basic and acidic residues" evidence="2">
    <location>
        <begin position="27"/>
        <end position="37"/>
    </location>
</feature>
<feature type="transmembrane region" description="Helical" evidence="3">
    <location>
        <begin position="98"/>
        <end position="118"/>
    </location>
</feature>
<dbReference type="PANTHER" id="PTHR38043:SF1">
    <property type="entry name" value="PROTEIN HEMX"/>
    <property type="match status" value="1"/>
</dbReference>
<accession>A0A160TUB8</accession>
<keyword evidence="3" id="KW-0472">Membrane</keyword>
<feature type="coiled-coil region" evidence="1">
    <location>
        <begin position="142"/>
        <end position="191"/>
    </location>
</feature>
<evidence type="ECO:0000313" key="4">
    <source>
        <dbReference type="EMBL" id="CUS54960.1"/>
    </source>
</evidence>
<feature type="compositionally biased region" description="Polar residues" evidence="2">
    <location>
        <begin position="17"/>
        <end position="26"/>
    </location>
</feature>
<sequence>MTGGHRHNASDERFGWNSPQVGFSVTDQKDIGSKDELVVPVTRPSEPHIIEEPVEPEVMPDPVPVAELGEEAAVAREPMAPSPSSTDDPQRRQVLNGWTIAALVVSASALVISVFAWYSIAVTGRLEVGHQLSRMESVALESTSSRERLQQLESDLTTLSREVSEGQSVLQRETEAQKSRLTAAMDELKALQVKDRETIEQHVATIRTSLDKLGYEIGSSVDDWALEETHQLLLLAGQRLSLSSDVTLARRALEIADQKLSLIQATDVLAVRRQLAVEIASLDAVPKLDLNGIVLKLSAMANQVNTLPLKGDLDQPEWGRSASETEEPTEPGSLQMVGRVLLDDLGKLVRIRKVDQTRPPKLENAQRFLAYEKLRLQLVAAQLAVLRQRPDLYQDSLKQARSGLSDYFAPDDRVDGFAASLESLIARQLVVDLPDVSGSMVLLRRVIEKRTLSE</sequence>
<keyword evidence="3" id="KW-0812">Transmembrane</keyword>
<organism evidence="4">
    <name type="scientific">hydrothermal vent metagenome</name>
    <dbReference type="NCBI Taxonomy" id="652676"/>
    <lineage>
        <taxon>unclassified sequences</taxon>
        <taxon>metagenomes</taxon>
        <taxon>ecological metagenomes</taxon>
    </lineage>
</organism>
<dbReference type="PANTHER" id="PTHR38043">
    <property type="entry name" value="PROTEIN HEMX"/>
    <property type="match status" value="1"/>
</dbReference>
<dbReference type="Pfam" id="PF04375">
    <property type="entry name" value="HemX"/>
    <property type="match status" value="1"/>
</dbReference>
<evidence type="ECO:0000256" key="1">
    <source>
        <dbReference type="SAM" id="Coils"/>
    </source>
</evidence>
<evidence type="ECO:0000256" key="3">
    <source>
        <dbReference type="SAM" id="Phobius"/>
    </source>
</evidence>
<dbReference type="AlphaFoldDB" id="A0A160TUB8"/>
<keyword evidence="1" id="KW-0175">Coiled coil</keyword>
<reference evidence="4" key="1">
    <citation type="submission" date="2015-10" db="EMBL/GenBank/DDBJ databases">
        <authorList>
            <person name="Gilbert D.G."/>
        </authorList>
    </citation>
    <scope>NUCLEOTIDE SEQUENCE</scope>
</reference>
<proteinExistence type="predicted"/>